<evidence type="ECO:0000313" key="2">
    <source>
        <dbReference type="EMBL" id="KHE93514.1"/>
    </source>
</evidence>
<reference evidence="2 3" key="1">
    <citation type="submission" date="2014-10" db="EMBL/GenBank/DDBJ databases">
        <title>Draft genome of anammox bacterium scalindua brodae, obtained using differential coverage binning of sequence data from two enrichment reactors.</title>
        <authorList>
            <person name="Speth D.R."/>
            <person name="Russ L."/>
            <person name="Kartal B."/>
            <person name="Op den Camp H.J."/>
            <person name="Dutilh B.E."/>
            <person name="Jetten M.S."/>
        </authorList>
    </citation>
    <scope>NUCLEOTIDE SEQUENCE [LARGE SCALE GENOMIC DNA]</scope>
    <source>
        <strain evidence="2">RU1</strain>
    </source>
</reference>
<dbReference type="AlphaFoldDB" id="A0A0B0ELM8"/>
<feature type="chain" id="PRO_5002074534" evidence="1">
    <location>
        <begin position="30"/>
        <end position="85"/>
    </location>
</feature>
<proteinExistence type="predicted"/>
<gene>
    <name evidence="2" type="ORF">SCABRO_00733</name>
</gene>
<evidence type="ECO:0000256" key="1">
    <source>
        <dbReference type="SAM" id="SignalP"/>
    </source>
</evidence>
<feature type="signal peptide" evidence="1">
    <location>
        <begin position="1"/>
        <end position="29"/>
    </location>
</feature>
<keyword evidence="1" id="KW-0732">Signal</keyword>
<dbReference type="SUPFAM" id="SSF46626">
    <property type="entry name" value="Cytochrome c"/>
    <property type="match status" value="1"/>
</dbReference>
<comment type="caution">
    <text evidence="2">The sequence shown here is derived from an EMBL/GenBank/DDBJ whole genome shotgun (WGS) entry which is preliminary data.</text>
</comment>
<protein>
    <submittedName>
        <fullName evidence="2">Putative cytochrome c</fullName>
    </submittedName>
</protein>
<evidence type="ECO:0000313" key="3">
    <source>
        <dbReference type="Proteomes" id="UP000030652"/>
    </source>
</evidence>
<organism evidence="2 3">
    <name type="scientific">Candidatus Scalindua brodae</name>
    <dbReference type="NCBI Taxonomy" id="237368"/>
    <lineage>
        <taxon>Bacteria</taxon>
        <taxon>Pseudomonadati</taxon>
        <taxon>Planctomycetota</taxon>
        <taxon>Candidatus Brocadiia</taxon>
        <taxon>Candidatus Brocadiales</taxon>
        <taxon>Candidatus Scalinduaceae</taxon>
        <taxon>Candidatus Scalindua</taxon>
    </lineage>
</organism>
<dbReference type="InterPro" id="IPR036909">
    <property type="entry name" value="Cyt_c-like_dom_sf"/>
</dbReference>
<dbReference type="Proteomes" id="UP000030652">
    <property type="component" value="Unassembled WGS sequence"/>
</dbReference>
<sequence length="85" mass="9753">MRITLRCMVIVSLLFLVSMFCLDFSNVYANDIDALEIYADKCVLCHGEDGKDTSTGIDFGVKDFTDKEWQASRTDDEFMHRIDNC</sequence>
<dbReference type="GO" id="GO:0020037">
    <property type="term" value="F:heme binding"/>
    <property type="evidence" value="ECO:0007669"/>
    <property type="project" value="InterPro"/>
</dbReference>
<name>A0A0B0ELM8_9BACT</name>
<dbReference type="EMBL" id="JRYO01000053">
    <property type="protein sequence ID" value="KHE93514.1"/>
    <property type="molecule type" value="Genomic_DNA"/>
</dbReference>
<dbReference type="Gene3D" id="1.10.760.10">
    <property type="entry name" value="Cytochrome c-like domain"/>
    <property type="match status" value="1"/>
</dbReference>
<dbReference type="GO" id="GO:0009055">
    <property type="term" value="F:electron transfer activity"/>
    <property type="evidence" value="ECO:0007669"/>
    <property type="project" value="InterPro"/>
</dbReference>
<accession>A0A0B0ELM8</accession>